<feature type="region of interest" description="Disordered" evidence="1">
    <location>
        <begin position="170"/>
        <end position="197"/>
    </location>
</feature>
<dbReference type="EnsemblPlants" id="Zm00001eb199870_T001">
    <property type="protein sequence ID" value="Zm00001eb199870_P001"/>
    <property type="gene ID" value="Zm00001eb199870"/>
</dbReference>
<name>A0A804P0F9_MAIZE</name>
<dbReference type="Gramene" id="Zm00001eb199870_T001">
    <property type="protein sequence ID" value="Zm00001eb199870_P001"/>
    <property type="gene ID" value="Zm00001eb199870"/>
</dbReference>
<keyword evidence="3" id="KW-1185">Reference proteome</keyword>
<dbReference type="Proteomes" id="UP000007305">
    <property type="component" value="Chromosome 4"/>
</dbReference>
<evidence type="ECO:0000256" key="1">
    <source>
        <dbReference type="SAM" id="MobiDB-lite"/>
    </source>
</evidence>
<dbReference type="InParanoid" id="A0A804P0F9"/>
<sequence length="340" mass="38411">MMRCWKRSLLGKPQRFHRCTRSLNAVCKCKMCTTAFSMDGQRWFRCRWWSVGSPLHPRRHRHRCLMRGHLHPPPWMWIWRHHRHHRPLRRQLLVVHQLRRRQWSSEPSLPVVGSPLASSMLHVDALSSLAIAQMGWPRLPPPTGGPNGPRSGRHVGRLGGRGWRVARQASARAPHCAEGQRGADADKPRRGRALRSRADALRGTRLARRRLRRSPWRVARARYGPQHGRTRRGLLRCSAWATMAARRGRLPGGATGAQERSPGDSAHQALGPAPTERRRRRAALAGAVEPGWMALARGCWATAMAAGSFMLPGGALNDATRGRLSWRRPKRKKIPGRALA</sequence>
<protein>
    <submittedName>
        <fullName evidence="2">Uncharacterized protein</fullName>
    </submittedName>
</protein>
<feature type="region of interest" description="Disordered" evidence="1">
    <location>
        <begin position="249"/>
        <end position="282"/>
    </location>
</feature>
<organism evidence="2 3">
    <name type="scientific">Zea mays</name>
    <name type="common">Maize</name>
    <dbReference type="NCBI Taxonomy" id="4577"/>
    <lineage>
        <taxon>Eukaryota</taxon>
        <taxon>Viridiplantae</taxon>
        <taxon>Streptophyta</taxon>
        <taxon>Embryophyta</taxon>
        <taxon>Tracheophyta</taxon>
        <taxon>Spermatophyta</taxon>
        <taxon>Magnoliopsida</taxon>
        <taxon>Liliopsida</taxon>
        <taxon>Poales</taxon>
        <taxon>Poaceae</taxon>
        <taxon>PACMAD clade</taxon>
        <taxon>Panicoideae</taxon>
        <taxon>Andropogonodae</taxon>
        <taxon>Andropogoneae</taxon>
        <taxon>Tripsacinae</taxon>
        <taxon>Zea</taxon>
    </lineage>
</organism>
<feature type="region of interest" description="Disordered" evidence="1">
    <location>
        <begin position="320"/>
        <end position="340"/>
    </location>
</feature>
<evidence type="ECO:0000313" key="2">
    <source>
        <dbReference type="EnsemblPlants" id="Zm00001eb199870_P001"/>
    </source>
</evidence>
<accession>A0A804P0F9</accession>
<reference evidence="2" key="3">
    <citation type="submission" date="2021-05" db="UniProtKB">
        <authorList>
            <consortium name="EnsemblPlants"/>
        </authorList>
    </citation>
    <scope>IDENTIFICATION</scope>
    <source>
        <strain evidence="2">cv. B73</strain>
    </source>
</reference>
<feature type="compositionally biased region" description="Basic residues" evidence="1">
    <location>
        <begin position="324"/>
        <end position="340"/>
    </location>
</feature>
<reference evidence="2" key="2">
    <citation type="submission" date="2019-07" db="EMBL/GenBank/DDBJ databases">
        <authorList>
            <person name="Seetharam A."/>
            <person name="Woodhouse M."/>
            <person name="Cannon E."/>
        </authorList>
    </citation>
    <scope>NUCLEOTIDE SEQUENCE [LARGE SCALE GENOMIC DNA]</scope>
    <source>
        <strain evidence="2">cv. B73</strain>
    </source>
</reference>
<proteinExistence type="predicted"/>
<evidence type="ECO:0000313" key="3">
    <source>
        <dbReference type="Proteomes" id="UP000007305"/>
    </source>
</evidence>
<dbReference type="AlphaFoldDB" id="A0A804P0F9"/>
<reference evidence="3" key="1">
    <citation type="journal article" date="2009" name="Science">
        <title>The B73 maize genome: complexity, diversity, and dynamics.</title>
        <authorList>
            <person name="Schnable P.S."/>
            <person name="Ware D."/>
            <person name="Fulton R.S."/>
            <person name="Stein J.C."/>
            <person name="Wei F."/>
            <person name="Pasternak S."/>
            <person name="Liang C."/>
            <person name="Zhang J."/>
            <person name="Fulton L."/>
            <person name="Graves T.A."/>
            <person name="Minx P."/>
            <person name="Reily A.D."/>
            <person name="Courtney L."/>
            <person name="Kruchowski S.S."/>
            <person name="Tomlinson C."/>
            <person name="Strong C."/>
            <person name="Delehaunty K."/>
            <person name="Fronick C."/>
            <person name="Courtney B."/>
            <person name="Rock S.M."/>
            <person name="Belter E."/>
            <person name="Du F."/>
            <person name="Kim K."/>
            <person name="Abbott R.M."/>
            <person name="Cotton M."/>
            <person name="Levy A."/>
            <person name="Marchetto P."/>
            <person name="Ochoa K."/>
            <person name="Jackson S.M."/>
            <person name="Gillam B."/>
            <person name="Chen W."/>
            <person name="Yan L."/>
            <person name="Higginbotham J."/>
            <person name="Cardenas M."/>
            <person name="Waligorski J."/>
            <person name="Applebaum E."/>
            <person name="Phelps L."/>
            <person name="Falcone J."/>
            <person name="Kanchi K."/>
            <person name="Thane T."/>
            <person name="Scimone A."/>
            <person name="Thane N."/>
            <person name="Henke J."/>
            <person name="Wang T."/>
            <person name="Ruppert J."/>
            <person name="Shah N."/>
            <person name="Rotter K."/>
            <person name="Hodges J."/>
            <person name="Ingenthron E."/>
            <person name="Cordes M."/>
            <person name="Kohlberg S."/>
            <person name="Sgro J."/>
            <person name="Delgado B."/>
            <person name="Mead K."/>
            <person name="Chinwalla A."/>
            <person name="Leonard S."/>
            <person name="Crouse K."/>
            <person name="Collura K."/>
            <person name="Kudrna D."/>
            <person name="Currie J."/>
            <person name="He R."/>
            <person name="Angelova A."/>
            <person name="Rajasekar S."/>
            <person name="Mueller T."/>
            <person name="Lomeli R."/>
            <person name="Scara G."/>
            <person name="Ko A."/>
            <person name="Delaney K."/>
            <person name="Wissotski M."/>
            <person name="Lopez G."/>
            <person name="Campos D."/>
            <person name="Braidotti M."/>
            <person name="Ashley E."/>
            <person name="Golser W."/>
            <person name="Kim H."/>
            <person name="Lee S."/>
            <person name="Lin J."/>
            <person name="Dujmic Z."/>
            <person name="Kim W."/>
            <person name="Talag J."/>
            <person name="Zuccolo A."/>
            <person name="Fan C."/>
            <person name="Sebastian A."/>
            <person name="Kramer M."/>
            <person name="Spiegel L."/>
            <person name="Nascimento L."/>
            <person name="Zutavern T."/>
            <person name="Miller B."/>
            <person name="Ambroise C."/>
            <person name="Muller S."/>
            <person name="Spooner W."/>
            <person name="Narechania A."/>
            <person name="Ren L."/>
            <person name="Wei S."/>
            <person name="Kumari S."/>
            <person name="Faga B."/>
            <person name="Levy M.J."/>
            <person name="McMahan L."/>
            <person name="Van Buren P."/>
            <person name="Vaughn M.W."/>
            <person name="Ying K."/>
            <person name="Yeh C.-T."/>
            <person name="Emrich S.J."/>
            <person name="Jia Y."/>
            <person name="Kalyanaraman A."/>
            <person name="Hsia A.-P."/>
            <person name="Barbazuk W.B."/>
            <person name="Baucom R.S."/>
            <person name="Brutnell T.P."/>
            <person name="Carpita N.C."/>
            <person name="Chaparro C."/>
            <person name="Chia J.-M."/>
            <person name="Deragon J.-M."/>
            <person name="Estill J.C."/>
            <person name="Fu Y."/>
            <person name="Jeddeloh J.A."/>
            <person name="Han Y."/>
            <person name="Lee H."/>
            <person name="Li P."/>
            <person name="Lisch D.R."/>
            <person name="Liu S."/>
            <person name="Liu Z."/>
            <person name="Nagel D.H."/>
            <person name="McCann M.C."/>
            <person name="SanMiguel P."/>
            <person name="Myers A.M."/>
            <person name="Nettleton D."/>
            <person name="Nguyen J."/>
            <person name="Penning B.W."/>
            <person name="Ponnala L."/>
            <person name="Schneider K.L."/>
            <person name="Schwartz D.C."/>
            <person name="Sharma A."/>
            <person name="Soderlund C."/>
            <person name="Springer N.M."/>
            <person name="Sun Q."/>
            <person name="Wang H."/>
            <person name="Waterman M."/>
            <person name="Westerman R."/>
            <person name="Wolfgruber T.K."/>
            <person name="Yang L."/>
            <person name="Yu Y."/>
            <person name="Zhang L."/>
            <person name="Zhou S."/>
            <person name="Zhu Q."/>
            <person name="Bennetzen J.L."/>
            <person name="Dawe R.K."/>
            <person name="Jiang J."/>
            <person name="Jiang N."/>
            <person name="Presting G.G."/>
            <person name="Wessler S.R."/>
            <person name="Aluru S."/>
            <person name="Martienssen R.A."/>
            <person name="Clifton S.W."/>
            <person name="McCombie W.R."/>
            <person name="Wing R.A."/>
            <person name="Wilson R.K."/>
        </authorList>
    </citation>
    <scope>NUCLEOTIDE SEQUENCE [LARGE SCALE GENOMIC DNA]</scope>
    <source>
        <strain evidence="3">cv. B73</strain>
    </source>
</reference>